<dbReference type="InterPro" id="IPR004358">
    <property type="entry name" value="Sig_transdc_His_kin-like_C"/>
</dbReference>
<dbReference type="InterPro" id="IPR036097">
    <property type="entry name" value="HisK_dim/P_sf"/>
</dbReference>
<evidence type="ECO:0000256" key="5">
    <source>
        <dbReference type="ARBA" id="ARBA00022679"/>
    </source>
</evidence>
<comment type="catalytic activity">
    <reaction evidence="1">
        <text>ATP + protein L-histidine = ADP + protein N-phospho-L-histidine.</text>
        <dbReference type="EC" id="2.7.13.3"/>
    </reaction>
</comment>
<dbReference type="PROSITE" id="PS50109">
    <property type="entry name" value="HIS_KIN"/>
    <property type="match status" value="1"/>
</dbReference>
<dbReference type="InterPro" id="IPR052023">
    <property type="entry name" value="Histidine_kinase_KdpD"/>
</dbReference>
<keyword evidence="10 13" id="KW-1133">Transmembrane helix</keyword>
<keyword evidence="12 13" id="KW-0472">Membrane</keyword>
<dbReference type="Pfam" id="PF02518">
    <property type="entry name" value="HATPase_c"/>
    <property type="match status" value="1"/>
</dbReference>
<keyword evidence="7" id="KW-0547">Nucleotide-binding</keyword>
<dbReference type="AlphaFoldDB" id="A8MET0"/>
<dbReference type="EMBL" id="CP000853">
    <property type="protein sequence ID" value="ABW18409.1"/>
    <property type="molecule type" value="Genomic_DNA"/>
</dbReference>
<dbReference type="SUPFAM" id="SSF55874">
    <property type="entry name" value="ATPase domain of HSP90 chaperone/DNA topoisomerase II/histidine kinase"/>
    <property type="match status" value="1"/>
</dbReference>
<keyword evidence="16" id="KW-1185">Reference proteome</keyword>
<evidence type="ECO:0000259" key="14">
    <source>
        <dbReference type="PROSITE" id="PS50109"/>
    </source>
</evidence>
<evidence type="ECO:0000256" key="2">
    <source>
        <dbReference type="ARBA" id="ARBA00004141"/>
    </source>
</evidence>
<protein>
    <recommendedName>
        <fullName evidence="3">histidine kinase</fullName>
        <ecNumber evidence="3">2.7.13.3</ecNumber>
    </recommendedName>
</protein>
<evidence type="ECO:0000256" key="7">
    <source>
        <dbReference type="ARBA" id="ARBA00022741"/>
    </source>
</evidence>
<evidence type="ECO:0000313" key="16">
    <source>
        <dbReference type="Proteomes" id="UP000000269"/>
    </source>
</evidence>
<evidence type="ECO:0000256" key="3">
    <source>
        <dbReference type="ARBA" id="ARBA00012438"/>
    </source>
</evidence>
<evidence type="ECO:0000256" key="12">
    <source>
        <dbReference type="ARBA" id="ARBA00023136"/>
    </source>
</evidence>
<dbReference type="InterPro" id="IPR003661">
    <property type="entry name" value="HisK_dim/P_dom"/>
</dbReference>
<feature type="transmembrane region" description="Helical" evidence="13">
    <location>
        <begin position="62"/>
        <end position="82"/>
    </location>
</feature>
<keyword evidence="9" id="KW-0067">ATP-binding</keyword>
<dbReference type="Gene3D" id="1.20.120.620">
    <property type="entry name" value="Backbone structure of the membrane domain of e. Coli histidine kinase receptor kdpd"/>
    <property type="match status" value="1"/>
</dbReference>
<evidence type="ECO:0000256" key="4">
    <source>
        <dbReference type="ARBA" id="ARBA00022553"/>
    </source>
</evidence>
<dbReference type="STRING" id="350688.Clos_0860"/>
<dbReference type="Pfam" id="PF13493">
    <property type="entry name" value="DUF4118"/>
    <property type="match status" value="1"/>
</dbReference>
<keyword evidence="6 13" id="KW-0812">Transmembrane</keyword>
<evidence type="ECO:0000256" key="9">
    <source>
        <dbReference type="ARBA" id="ARBA00022840"/>
    </source>
</evidence>
<evidence type="ECO:0000256" key="11">
    <source>
        <dbReference type="ARBA" id="ARBA00023012"/>
    </source>
</evidence>
<dbReference type="SUPFAM" id="SSF47384">
    <property type="entry name" value="Homodimeric domain of signal transducing histidine kinase"/>
    <property type="match status" value="1"/>
</dbReference>
<organism evidence="15 16">
    <name type="scientific">Alkaliphilus oremlandii (strain OhILAs)</name>
    <name type="common">Clostridium oremlandii (strain OhILAs)</name>
    <dbReference type="NCBI Taxonomy" id="350688"/>
    <lineage>
        <taxon>Bacteria</taxon>
        <taxon>Bacillati</taxon>
        <taxon>Bacillota</taxon>
        <taxon>Clostridia</taxon>
        <taxon>Peptostreptococcales</taxon>
        <taxon>Natronincolaceae</taxon>
        <taxon>Alkaliphilus</taxon>
    </lineage>
</organism>
<dbReference type="InterPro" id="IPR005467">
    <property type="entry name" value="His_kinase_dom"/>
</dbReference>
<dbReference type="InterPro" id="IPR003594">
    <property type="entry name" value="HATPase_dom"/>
</dbReference>
<evidence type="ECO:0000256" key="13">
    <source>
        <dbReference type="SAM" id="Phobius"/>
    </source>
</evidence>
<dbReference type="CDD" id="cd00082">
    <property type="entry name" value="HisKA"/>
    <property type="match status" value="1"/>
</dbReference>
<evidence type="ECO:0000256" key="8">
    <source>
        <dbReference type="ARBA" id="ARBA00022777"/>
    </source>
</evidence>
<dbReference type="GO" id="GO:0000155">
    <property type="term" value="F:phosphorelay sensor kinase activity"/>
    <property type="evidence" value="ECO:0007669"/>
    <property type="project" value="InterPro"/>
</dbReference>
<dbReference type="PANTHER" id="PTHR45569">
    <property type="entry name" value="SENSOR PROTEIN KDPD"/>
    <property type="match status" value="1"/>
</dbReference>
<dbReference type="SMART" id="SM00388">
    <property type="entry name" value="HisKA"/>
    <property type="match status" value="1"/>
</dbReference>
<keyword evidence="4" id="KW-0597">Phosphoprotein</keyword>
<keyword evidence="8 15" id="KW-0418">Kinase</keyword>
<dbReference type="SMART" id="SM00387">
    <property type="entry name" value="HATPase_c"/>
    <property type="match status" value="1"/>
</dbReference>
<reference evidence="16" key="1">
    <citation type="submission" date="2007-10" db="EMBL/GenBank/DDBJ databases">
        <title>Complete genome of Alkaliphilus oremlandii OhILAs.</title>
        <authorList>
            <person name="Copeland A."/>
            <person name="Lucas S."/>
            <person name="Lapidus A."/>
            <person name="Barry K."/>
            <person name="Detter J.C."/>
            <person name="Glavina del Rio T."/>
            <person name="Hammon N."/>
            <person name="Israni S."/>
            <person name="Dalin E."/>
            <person name="Tice H."/>
            <person name="Pitluck S."/>
            <person name="Chain P."/>
            <person name="Malfatti S."/>
            <person name="Shin M."/>
            <person name="Vergez L."/>
            <person name="Schmutz J."/>
            <person name="Larimer F."/>
            <person name="Land M."/>
            <person name="Hauser L."/>
            <person name="Kyrpides N."/>
            <person name="Mikhailova N."/>
            <person name="Stolz J.F."/>
            <person name="Dawson A."/>
            <person name="Fisher E."/>
            <person name="Crable B."/>
            <person name="Perera E."/>
            <person name="Lisak J."/>
            <person name="Ranganathan M."/>
            <person name="Basu P."/>
            <person name="Richardson P."/>
        </authorList>
    </citation>
    <scope>NUCLEOTIDE SEQUENCE [LARGE SCALE GENOMIC DNA]</scope>
    <source>
        <strain evidence="16">OhILAs</strain>
    </source>
</reference>
<dbReference type="CDD" id="cd00075">
    <property type="entry name" value="HATPase"/>
    <property type="match status" value="1"/>
</dbReference>
<evidence type="ECO:0000256" key="6">
    <source>
        <dbReference type="ARBA" id="ARBA00022692"/>
    </source>
</evidence>
<evidence type="ECO:0000256" key="1">
    <source>
        <dbReference type="ARBA" id="ARBA00000085"/>
    </source>
</evidence>
<dbReference type="InterPro" id="IPR036890">
    <property type="entry name" value="HATPase_C_sf"/>
</dbReference>
<dbReference type="InterPro" id="IPR025201">
    <property type="entry name" value="KdpD_TM"/>
</dbReference>
<dbReference type="Gene3D" id="1.10.287.130">
    <property type="match status" value="1"/>
</dbReference>
<evidence type="ECO:0000256" key="10">
    <source>
        <dbReference type="ARBA" id="ARBA00022989"/>
    </source>
</evidence>
<evidence type="ECO:0000313" key="15">
    <source>
        <dbReference type="EMBL" id="ABW18409.1"/>
    </source>
</evidence>
<dbReference type="KEGG" id="aoe:Clos_0860"/>
<dbReference type="InterPro" id="IPR038318">
    <property type="entry name" value="KdpD_sf"/>
</dbReference>
<dbReference type="GO" id="GO:0005524">
    <property type="term" value="F:ATP binding"/>
    <property type="evidence" value="ECO:0007669"/>
    <property type="project" value="UniProtKB-KW"/>
</dbReference>
<dbReference type="PRINTS" id="PR00344">
    <property type="entry name" value="BCTRLSENSOR"/>
</dbReference>
<sequence length="446" mass="50126">MGKFGIGKESIIMVFIVGVLVVTVSTNGYIYGILASVISVFIFNYYFTVPLHTFITYHTNDIVLMVSFLVVSLISGTMTKRFQKQLLIAKKNEHTARLLYKVTESFLNITGKKNIIMQGIDYIYQNTSYSSKVFLSDAKEAYTDDSRAFVVDEMDIMEIPIKGLTKQLGIMQVAYSKKNFSLEHELLIKTVVTQMGISLDREFIYNERENIRIAMEREKMRSNLLRAISHDLKTPLTGIVGASGVILENLTKLDNCNIKKLVCDINEEATWLSNLVENILNMTRISEGKLMIEKNYEVVDDIVYEAIRHVKNFSNTKNISVSMPEEVVMVFIDGKLMVQVLINLLDNAMKHTGDDCKIQITVYVHNDSAVFEVSDNGSGIDNNIEDSLFDSFVTSSVKTIDGKRGMGLGLSICKSIIEAHQGTITAGRSKEGGALFRFTLPLMEEK</sequence>
<dbReference type="Gene3D" id="3.30.565.10">
    <property type="entry name" value="Histidine kinase-like ATPase, C-terminal domain"/>
    <property type="match status" value="1"/>
</dbReference>
<dbReference type="HOGENOM" id="CLU_000445_89_5_9"/>
<proteinExistence type="predicted"/>
<gene>
    <name evidence="15" type="ordered locus">Clos_0860</name>
</gene>
<dbReference type="GO" id="GO:0005886">
    <property type="term" value="C:plasma membrane"/>
    <property type="evidence" value="ECO:0007669"/>
    <property type="project" value="TreeGrafter"/>
</dbReference>
<dbReference type="PANTHER" id="PTHR45569:SF1">
    <property type="entry name" value="SENSOR PROTEIN KDPD"/>
    <property type="match status" value="1"/>
</dbReference>
<accession>A8MET0</accession>
<dbReference type="Proteomes" id="UP000000269">
    <property type="component" value="Chromosome"/>
</dbReference>
<comment type="subcellular location">
    <subcellularLocation>
        <location evidence="2">Membrane</location>
        <topology evidence="2">Multi-pass membrane protein</topology>
    </subcellularLocation>
</comment>
<keyword evidence="11" id="KW-0902">Two-component regulatory system</keyword>
<feature type="domain" description="Histidine kinase" evidence="14">
    <location>
        <begin position="227"/>
        <end position="444"/>
    </location>
</feature>
<name>A8MET0_ALKOO</name>
<dbReference type="Pfam" id="PF00512">
    <property type="entry name" value="HisKA"/>
    <property type="match status" value="1"/>
</dbReference>
<dbReference type="eggNOG" id="COG2205">
    <property type="taxonomic scope" value="Bacteria"/>
</dbReference>
<feature type="transmembrane region" description="Helical" evidence="13">
    <location>
        <begin position="12"/>
        <end position="42"/>
    </location>
</feature>
<dbReference type="EC" id="2.7.13.3" evidence="3"/>
<keyword evidence="5" id="KW-0808">Transferase</keyword>
<dbReference type="FunFam" id="3.30.565.10:FF:000042">
    <property type="entry name" value="Two-component sensor histidine kinase KdpD"/>
    <property type="match status" value="1"/>
</dbReference>
<dbReference type="GO" id="GO:0042802">
    <property type="term" value="F:identical protein binding"/>
    <property type="evidence" value="ECO:0007669"/>
    <property type="project" value="UniProtKB-ARBA"/>
</dbReference>